<evidence type="ECO:0008006" key="3">
    <source>
        <dbReference type="Google" id="ProtNLM"/>
    </source>
</evidence>
<proteinExistence type="predicted"/>
<protein>
    <recommendedName>
        <fullName evidence="3">Deacetylase sirtuin-type domain-containing protein</fullName>
    </recommendedName>
</protein>
<organism evidence="1 2">
    <name type="scientific">Flavobacterium calami</name>
    <dbReference type="NCBI Taxonomy" id="3139144"/>
    <lineage>
        <taxon>Bacteria</taxon>
        <taxon>Pseudomonadati</taxon>
        <taxon>Bacteroidota</taxon>
        <taxon>Flavobacteriia</taxon>
        <taxon>Flavobacteriales</taxon>
        <taxon>Flavobacteriaceae</taxon>
        <taxon>Flavobacterium</taxon>
    </lineage>
</organism>
<evidence type="ECO:0000313" key="1">
    <source>
        <dbReference type="EMBL" id="MEL1255370.1"/>
    </source>
</evidence>
<reference evidence="1 2" key="1">
    <citation type="submission" date="2024-04" db="EMBL/GenBank/DDBJ databases">
        <title>Flavobacterium sp. DGU38 16S ribosomal RNA gene Genome sequencing and assembly.</title>
        <authorList>
            <person name="Park S."/>
        </authorList>
    </citation>
    <scope>NUCLEOTIDE SEQUENCE [LARGE SCALE GENOMIC DNA]</scope>
    <source>
        <strain evidence="1 2">DGU38</strain>
    </source>
</reference>
<comment type="caution">
    <text evidence="1">The sequence shown here is derived from an EMBL/GenBank/DDBJ whole genome shotgun (WGS) entry which is preliminary data.</text>
</comment>
<evidence type="ECO:0000313" key="2">
    <source>
        <dbReference type="Proteomes" id="UP001485226"/>
    </source>
</evidence>
<dbReference type="Proteomes" id="UP001485226">
    <property type="component" value="Unassembled WGS sequence"/>
</dbReference>
<sequence length="104" mass="11595">MARERVFELIRNEEVVLFIGAGMSISAGYPSGAKLAEILHEGLTDELKNDIPLNYDLSKLTEEICNMKGGNKNYLFSSLKKVFQKTPTSTETHQLLARFSSVSI</sequence>
<dbReference type="RefSeq" id="WP_341694113.1">
    <property type="nucleotide sequence ID" value="NZ_JBBYHS010000018.1"/>
</dbReference>
<accession>A0ABU9IT95</accession>
<name>A0ABU9IT95_9FLAO</name>
<keyword evidence="2" id="KW-1185">Reference proteome</keyword>
<gene>
    <name evidence="1" type="ORF">AAEO57_16385</name>
</gene>
<dbReference type="EMBL" id="JBBYHS010000018">
    <property type="protein sequence ID" value="MEL1255370.1"/>
    <property type="molecule type" value="Genomic_DNA"/>
</dbReference>